<gene>
    <name evidence="1" type="ORF">F2P81_018864</name>
</gene>
<protein>
    <submittedName>
        <fullName evidence="1">Uncharacterized protein</fullName>
    </submittedName>
</protein>
<evidence type="ECO:0000313" key="1">
    <source>
        <dbReference type="EMBL" id="KAF0029759.1"/>
    </source>
</evidence>
<sequence length="218" mass="23549">MTNMVTDRGEGLSALVTRQLTVDPRRRTDPLGRMAHSTVVCQANALVRRSVGRYIIHLRAVSCQGRTTVASAGEKTLKSIFKPCTTINSQGAVNCPHSVEGKIFPALYLAPSFEGNGYIAGCHYSPVQSEVKVGAGVGRRVFSASLSGRYSATSRRGVTSRIRYFHVSSVQCSSLEITCSRDTSIFHDDGPPQPPSIYSLPLLPLNRSLSSIPPLTLL</sequence>
<accession>A0A6A4SAW1</accession>
<dbReference type="Proteomes" id="UP000438429">
    <property type="component" value="Unassembled WGS sequence"/>
</dbReference>
<comment type="caution">
    <text evidence="1">The sequence shown here is derived from an EMBL/GenBank/DDBJ whole genome shotgun (WGS) entry which is preliminary data.</text>
</comment>
<dbReference type="AlphaFoldDB" id="A0A6A4SAW1"/>
<reference evidence="1 2" key="1">
    <citation type="submission" date="2019-06" db="EMBL/GenBank/DDBJ databases">
        <title>Draft genomes of female and male turbot (Scophthalmus maximus).</title>
        <authorList>
            <person name="Xu H."/>
            <person name="Xu X.-W."/>
            <person name="Shao C."/>
            <person name="Chen S."/>
        </authorList>
    </citation>
    <scope>NUCLEOTIDE SEQUENCE [LARGE SCALE GENOMIC DNA]</scope>
    <source>
        <strain evidence="1">Ysfricsl-2016a</strain>
        <tissue evidence="1">Blood</tissue>
    </source>
</reference>
<dbReference type="EMBL" id="VEVO01000016">
    <property type="protein sequence ID" value="KAF0029759.1"/>
    <property type="molecule type" value="Genomic_DNA"/>
</dbReference>
<name>A0A6A4SAW1_SCOMX</name>
<proteinExistence type="predicted"/>
<evidence type="ECO:0000313" key="2">
    <source>
        <dbReference type="Proteomes" id="UP000438429"/>
    </source>
</evidence>
<organism evidence="1 2">
    <name type="scientific">Scophthalmus maximus</name>
    <name type="common">Turbot</name>
    <name type="synonym">Psetta maxima</name>
    <dbReference type="NCBI Taxonomy" id="52904"/>
    <lineage>
        <taxon>Eukaryota</taxon>
        <taxon>Metazoa</taxon>
        <taxon>Chordata</taxon>
        <taxon>Craniata</taxon>
        <taxon>Vertebrata</taxon>
        <taxon>Euteleostomi</taxon>
        <taxon>Actinopterygii</taxon>
        <taxon>Neopterygii</taxon>
        <taxon>Teleostei</taxon>
        <taxon>Neoteleostei</taxon>
        <taxon>Acanthomorphata</taxon>
        <taxon>Carangaria</taxon>
        <taxon>Pleuronectiformes</taxon>
        <taxon>Pleuronectoidei</taxon>
        <taxon>Scophthalmidae</taxon>
        <taxon>Scophthalmus</taxon>
    </lineage>
</organism>